<feature type="region of interest" description="Disordered" evidence="1">
    <location>
        <begin position="1"/>
        <end position="75"/>
    </location>
</feature>
<proteinExistence type="predicted"/>
<comment type="caution">
    <text evidence="2">The sequence shown here is derived from an EMBL/GenBank/DDBJ whole genome shotgun (WGS) entry which is preliminary data.</text>
</comment>
<dbReference type="Proteomes" id="UP001189429">
    <property type="component" value="Unassembled WGS sequence"/>
</dbReference>
<feature type="region of interest" description="Disordered" evidence="1">
    <location>
        <begin position="371"/>
        <end position="400"/>
    </location>
</feature>
<protein>
    <submittedName>
        <fullName evidence="2">Uncharacterized protein</fullName>
    </submittedName>
</protein>
<reference evidence="2" key="1">
    <citation type="submission" date="2023-10" db="EMBL/GenBank/DDBJ databases">
        <authorList>
            <person name="Chen Y."/>
            <person name="Shah S."/>
            <person name="Dougan E. K."/>
            <person name="Thang M."/>
            <person name="Chan C."/>
        </authorList>
    </citation>
    <scope>NUCLEOTIDE SEQUENCE [LARGE SCALE GENOMIC DNA]</scope>
</reference>
<evidence type="ECO:0000256" key="1">
    <source>
        <dbReference type="SAM" id="MobiDB-lite"/>
    </source>
</evidence>
<feature type="compositionally biased region" description="Acidic residues" evidence="1">
    <location>
        <begin position="371"/>
        <end position="381"/>
    </location>
</feature>
<evidence type="ECO:0000313" key="3">
    <source>
        <dbReference type="Proteomes" id="UP001189429"/>
    </source>
</evidence>
<organism evidence="2 3">
    <name type="scientific">Prorocentrum cordatum</name>
    <dbReference type="NCBI Taxonomy" id="2364126"/>
    <lineage>
        <taxon>Eukaryota</taxon>
        <taxon>Sar</taxon>
        <taxon>Alveolata</taxon>
        <taxon>Dinophyceae</taxon>
        <taxon>Prorocentrales</taxon>
        <taxon>Prorocentraceae</taxon>
        <taxon>Prorocentrum</taxon>
    </lineage>
</organism>
<dbReference type="EMBL" id="CAUYUJ010015633">
    <property type="protein sequence ID" value="CAK0856424.1"/>
    <property type="molecule type" value="Genomic_DNA"/>
</dbReference>
<name>A0ABN9UAR4_9DINO</name>
<gene>
    <name evidence="2" type="ORF">PCOR1329_LOCUS46818</name>
</gene>
<feature type="compositionally biased region" description="Gly residues" evidence="1">
    <location>
        <begin position="66"/>
        <end position="75"/>
    </location>
</feature>
<keyword evidence="3" id="KW-1185">Reference proteome</keyword>
<sequence length="400" mass="41530">MPWPRGAWGRRPKRLARARCGRPSPPRRPGRPATSPRPRRTSLPRTSLPRLPHPCWSGPPRRGSGAEPGGVPRGLGGRGLGGLRWRPGEQLLAADCLAEATRAALRERLAASRLLRERAASGRELAAPASVAARVLDSASCGASAARDAAGSFLASAAAYLPPLPCAPSVPTGMPAFTMWYTTPAEVADKDPTPDSGGKSASGTISIAGGGAVHDAQGQPSTVCCALAPLGAPIILNAAITLTTEFFVTVGRGSLDATASASYFANDVSHGLVRVALASLLPSSEPVVGAILDATHCGCERTLRCSHEHARAMQEALTRAAVPVAVFSSCFVAAYAADKTWKAVQAVRNQSEQDQFGPCSTVGIEDLDEEPELAEELEPEEEPHFSPCASGAALFNSGAQ</sequence>
<accession>A0ABN9UAR4</accession>
<evidence type="ECO:0000313" key="2">
    <source>
        <dbReference type="EMBL" id="CAK0856424.1"/>
    </source>
</evidence>
<feature type="compositionally biased region" description="Basic residues" evidence="1">
    <location>
        <begin position="8"/>
        <end position="20"/>
    </location>
</feature>